<dbReference type="InterPro" id="IPR002942">
    <property type="entry name" value="S4_RNA-bd"/>
</dbReference>
<comment type="similarity">
    <text evidence="1 4">Belongs to the HSP15 family.</text>
</comment>
<dbReference type="RefSeq" id="WP_085757740.1">
    <property type="nucleotide sequence ID" value="NZ_CP019343.1"/>
</dbReference>
<proteinExistence type="inferred from homology"/>
<evidence type="ECO:0000256" key="3">
    <source>
        <dbReference type="ARBA" id="ARBA00023125"/>
    </source>
</evidence>
<dbReference type="InterPro" id="IPR025708">
    <property type="entry name" value="HSP15"/>
</dbReference>
<name>A0A1X9N7G2_9GAMM</name>
<protein>
    <recommendedName>
        <fullName evidence="4">Heat shock protein 15</fullName>
    </recommendedName>
</protein>
<evidence type="ECO:0000259" key="6">
    <source>
        <dbReference type="SMART" id="SM00363"/>
    </source>
</evidence>
<dbReference type="EMBL" id="CP019343">
    <property type="protein sequence ID" value="ARN73626.1"/>
    <property type="molecule type" value="Genomic_DNA"/>
</dbReference>
<sequence>MTDINTGHPFPASKVRLDKWLWAARFFKTRSLAKQAIEGGKVHYNGARSKVSKDVEVGAKLTIRTGWDEKEVEVIALSEQRRGAPEAQTLYQETQASATRRAAEADQRKAFKGLGLTSHERPNKKQRRQIHRFKQIQKEEP</sequence>
<dbReference type="OrthoDB" id="9797176at2"/>
<dbReference type="STRING" id="716816.BST96_05520"/>
<keyword evidence="8" id="KW-1185">Reference proteome</keyword>
<evidence type="ECO:0000313" key="7">
    <source>
        <dbReference type="EMBL" id="ARN73626.1"/>
    </source>
</evidence>
<evidence type="ECO:0000256" key="1">
    <source>
        <dbReference type="ARBA" id="ARBA00008396"/>
    </source>
</evidence>
<evidence type="ECO:0000256" key="2">
    <source>
        <dbReference type="ARBA" id="ARBA00022884"/>
    </source>
</evidence>
<dbReference type="GO" id="GO:0003727">
    <property type="term" value="F:single-stranded RNA binding"/>
    <property type="evidence" value="ECO:0007669"/>
    <property type="project" value="InterPro"/>
</dbReference>
<reference evidence="7 8" key="1">
    <citation type="submission" date="2016-11" db="EMBL/GenBank/DDBJ databases">
        <title>Trade-off between light-utilization and light-protection in marine flavobacteria.</title>
        <authorList>
            <person name="Kumagai Y."/>
        </authorList>
    </citation>
    <scope>NUCLEOTIDE SEQUENCE [LARGE SCALE GENOMIC DNA]</scope>
    <source>
        <strain evidence="7 8">NBRC 107125</strain>
    </source>
</reference>
<dbReference type="CDD" id="cd00165">
    <property type="entry name" value="S4"/>
    <property type="match status" value="1"/>
</dbReference>
<dbReference type="GO" id="GO:0043023">
    <property type="term" value="F:ribosomal large subunit binding"/>
    <property type="evidence" value="ECO:0007669"/>
    <property type="project" value="InterPro"/>
</dbReference>
<dbReference type="PIRSF" id="PIRSF016821">
    <property type="entry name" value="HSP15"/>
    <property type="match status" value="1"/>
</dbReference>
<dbReference type="InterPro" id="IPR036986">
    <property type="entry name" value="S4_RNA-bd_sf"/>
</dbReference>
<dbReference type="SMART" id="SM00363">
    <property type="entry name" value="S4"/>
    <property type="match status" value="1"/>
</dbReference>
<gene>
    <name evidence="7" type="ORF">BST96_05520</name>
</gene>
<feature type="domain" description="RNA-binding S4" evidence="6">
    <location>
        <begin position="15"/>
        <end position="80"/>
    </location>
</feature>
<dbReference type="Proteomes" id="UP000193450">
    <property type="component" value="Chromosome"/>
</dbReference>
<dbReference type="GO" id="GO:0003677">
    <property type="term" value="F:DNA binding"/>
    <property type="evidence" value="ECO:0007669"/>
    <property type="project" value="UniProtKB-KW"/>
</dbReference>
<dbReference type="AlphaFoldDB" id="A0A1X9N7G2"/>
<evidence type="ECO:0000313" key="8">
    <source>
        <dbReference type="Proteomes" id="UP000193450"/>
    </source>
</evidence>
<feature type="compositionally biased region" description="Basic residues" evidence="5">
    <location>
        <begin position="124"/>
        <end position="135"/>
    </location>
</feature>
<keyword evidence="3 4" id="KW-0238">DNA-binding</keyword>
<organism evidence="7 8">
    <name type="scientific">Oceanicoccus sagamiensis</name>
    <dbReference type="NCBI Taxonomy" id="716816"/>
    <lineage>
        <taxon>Bacteria</taxon>
        <taxon>Pseudomonadati</taxon>
        <taxon>Pseudomonadota</taxon>
        <taxon>Gammaproteobacteria</taxon>
        <taxon>Cellvibrionales</taxon>
        <taxon>Spongiibacteraceae</taxon>
        <taxon>Oceanicoccus</taxon>
    </lineage>
</organism>
<evidence type="ECO:0000256" key="5">
    <source>
        <dbReference type="SAM" id="MobiDB-lite"/>
    </source>
</evidence>
<feature type="region of interest" description="Disordered" evidence="5">
    <location>
        <begin position="94"/>
        <end position="141"/>
    </location>
</feature>
<dbReference type="GO" id="GO:0034605">
    <property type="term" value="P:cellular response to heat"/>
    <property type="evidence" value="ECO:0007669"/>
    <property type="project" value="InterPro"/>
</dbReference>
<keyword evidence="2 4" id="KW-0694">RNA-binding</keyword>
<dbReference type="Gene3D" id="3.10.290.10">
    <property type="entry name" value="RNA-binding S4 domain"/>
    <property type="match status" value="1"/>
</dbReference>
<evidence type="ECO:0000256" key="4">
    <source>
        <dbReference type="PIRNR" id="PIRNR016821"/>
    </source>
</evidence>
<accession>A0A1X9N7G2</accession>
<dbReference type="PROSITE" id="PS50889">
    <property type="entry name" value="S4"/>
    <property type="match status" value="1"/>
</dbReference>
<dbReference type="SUPFAM" id="SSF55174">
    <property type="entry name" value="Alpha-L RNA-binding motif"/>
    <property type="match status" value="1"/>
</dbReference>
<dbReference type="Pfam" id="PF01479">
    <property type="entry name" value="S4"/>
    <property type="match status" value="1"/>
</dbReference>
<dbReference type="KEGG" id="osg:BST96_05520"/>